<feature type="compositionally biased region" description="Basic and acidic residues" evidence="1">
    <location>
        <begin position="248"/>
        <end position="258"/>
    </location>
</feature>
<dbReference type="PANTHER" id="PTHR35354:SF1">
    <property type="entry name" value="RGD1561648"/>
    <property type="match status" value="1"/>
</dbReference>
<dbReference type="AlphaFoldDB" id="A0AAJ7T2Q1"/>
<feature type="compositionally biased region" description="Basic residues" evidence="1">
    <location>
        <begin position="118"/>
        <end position="127"/>
    </location>
</feature>
<dbReference type="CTD" id="116942436"/>
<gene>
    <name evidence="3" type="primary">C14H12orf56</name>
</gene>
<feature type="region of interest" description="Disordered" evidence="1">
    <location>
        <begin position="634"/>
        <end position="665"/>
    </location>
</feature>
<accession>A0AAJ7T2Q1</accession>
<feature type="region of interest" description="Disordered" evidence="1">
    <location>
        <begin position="194"/>
        <end position="277"/>
    </location>
</feature>
<feature type="compositionally biased region" description="Low complexity" evidence="1">
    <location>
        <begin position="560"/>
        <end position="577"/>
    </location>
</feature>
<feature type="region of interest" description="Disordered" evidence="1">
    <location>
        <begin position="104"/>
        <end position="173"/>
    </location>
</feature>
<dbReference type="PANTHER" id="PTHR35354">
    <property type="entry name" value="RGD1561648"/>
    <property type="match status" value="1"/>
</dbReference>
<reference evidence="3" key="1">
    <citation type="submission" date="2025-08" db="UniProtKB">
        <authorList>
            <consortium name="RefSeq"/>
        </authorList>
    </citation>
    <scope>IDENTIFICATION</scope>
    <source>
        <tissue evidence="3">Sperm</tissue>
    </source>
</reference>
<organism evidence="2 3">
    <name type="scientific">Petromyzon marinus</name>
    <name type="common">Sea lamprey</name>
    <dbReference type="NCBI Taxonomy" id="7757"/>
    <lineage>
        <taxon>Eukaryota</taxon>
        <taxon>Metazoa</taxon>
        <taxon>Chordata</taxon>
        <taxon>Craniata</taxon>
        <taxon>Vertebrata</taxon>
        <taxon>Cyclostomata</taxon>
        <taxon>Hyperoartia</taxon>
        <taxon>Petromyzontiformes</taxon>
        <taxon>Petromyzontidae</taxon>
        <taxon>Petromyzon</taxon>
    </lineage>
</organism>
<feature type="compositionally biased region" description="Pro residues" evidence="1">
    <location>
        <begin position="471"/>
        <end position="480"/>
    </location>
</feature>
<dbReference type="RefSeq" id="XP_032810251.1">
    <property type="nucleotide sequence ID" value="XM_032954360.1"/>
</dbReference>
<feature type="region of interest" description="Disordered" evidence="1">
    <location>
        <begin position="460"/>
        <end position="481"/>
    </location>
</feature>
<feature type="compositionally biased region" description="Low complexity" evidence="1">
    <location>
        <begin position="591"/>
        <end position="600"/>
    </location>
</feature>
<evidence type="ECO:0000313" key="2">
    <source>
        <dbReference type="Proteomes" id="UP001318040"/>
    </source>
</evidence>
<evidence type="ECO:0000256" key="1">
    <source>
        <dbReference type="SAM" id="MobiDB-lite"/>
    </source>
</evidence>
<name>A0AAJ7T2Q1_PETMA</name>
<protein>
    <submittedName>
        <fullName evidence="3">Uncharacterized protein C12orf56 homolog</fullName>
    </submittedName>
</protein>
<dbReference type="KEGG" id="pmrn:116942436"/>
<feature type="compositionally biased region" description="Basic and acidic residues" evidence="1">
    <location>
        <begin position="222"/>
        <end position="235"/>
    </location>
</feature>
<sequence>MAAWASWGSPSAASTCRRNSKLESFLERSLRWGHCERVRAYEPCVVGRRYRFVVLTDSALLVMDNPPRSLGQLVELRDVTHVRLVNDFPEFLSGADRENAQHIVVTHRRADTGEPAGPRRHRSRRRPAQTTAGASGDEGRRSPDPSRTPPPVSPAHANGNLKTPSPAAAPGFRPLPKLPDSCVPSAGTAAWGCATARPTLDPPTARARSPSGRSPAQAAARESLDSSRDSRHRGDGSPVASTLRCGVKVREPRGRKDGGGGGGSGGEEGEEGGGSPADTVELHVYIVSSSSPFVLHLKSTLDNFLIRATLQFKPEFDVKCSARLLEQSTCRSAEEARVLFGRLSAALRHEEASPEETAASLRALCLGAHRCFTVKALFWRSESLFPFLASTVQRLVIAARSSPCAYRADHISLSVVVLKTLAAMFRETETVPWRTSTLLADGGQALSDLLAVLTSDLTTPLTPTDGEGPRLPSPSTPPPRCLQERRLVAAYTEAATALLYEVVVAARQAEWNSGAARPPLTIAWVVSTLEGLPATETFVAAAMSRATRALARPTNAAATPPESANPAGPGPSPTSGARVDPEPPDPPWPSLPSSSSAAAAVVGLSRRRDNPSPVWLRPKTSLLRRSMGALLRKWAPPKGDGIGAAGGPGGSRGGATRPSVPAPGEGLSPRQALLVLRLFRVVEALVRRSARWRERVARDHAQEFRFYLHPLAVEQRLPAELPIRSLVASAVRDVHSFLFPELA</sequence>
<feature type="region of interest" description="Disordered" evidence="1">
    <location>
        <begin position="550"/>
        <end position="616"/>
    </location>
</feature>
<proteinExistence type="predicted"/>
<evidence type="ECO:0000313" key="3">
    <source>
        <dbReference type="RefSeq" id="XP_032810251.1"/>
    </source>
</evidence>
<feature type="compositionally biased region" description="Gly residues" evidence="1">
    <location>
        <begin position="640"/>
        <end position="653"/>
    </location>
</feature>
<keyword evidence="2" id="KW-1185">Reference proteome</keyword>
<dbReference type="Pfam" id="PF15087">
    <property type="entry name" value="DUF4551"/>
    <property type="match status" value="2"/>
</dbReference>
<dbReference type="Proteomes" id="UP001318040">
    <property type="component" value="Chromosome 14"/>
</dbReference>
<dbReference type="InterPro" id="IPR027878">
    <property type="entry name" value="DUF4551"/>
</dbReference>